<keyword evidence="3" id="KW-0732">Signal</keyword>
<evidence type="ECO:0000256" key="6">
    <source>
        <dbReference type="SAM" id="Phobius"/>
    </source>
</evidence>
<dbReference type="InterPro" id="IPR047589">
    <property type="entry name" value="DUF11_rpt"/>
</dbReference>
<feature type="domain" description="Gram-positive cocci surface proteins LPxTG" evidence="7">
    <location>
        <begin position="1902"/>
        <end position="1936"/>
    </location>
</feature>
<keyword evidence="6" id="KW-0472">Membrane</keyword>
<evidence type="ECO:0000256" key="5">
    <source>
        <dbReference type="SAM" id="MobiDB-lite"/>
    </source>
</evidence>
<protein>
    <submittedName>
        <fullName evidence="8">LPXTG-motif cell wall-anchored protein</fullName>
    </submittedName>
</protein>
<evidence type="ECO:0000256" key="3">
    <source>
        <dbReference type="ARBA" id="ARBA00022729"/>
    </source>
</evidence>
<organism evidence="8 9">
    <name type="scientific">Rhodoglobus vestalii</name>
    <dbReference type="NCBI Taxonomy" id="193384"/>
    <lineage>
        <taxon>Bacteria</taxon>
        <taxon>Bacillati</taxon>
        <taxon>Actinomycetota</taxon>
        <taxon>Actinomycetes</taxon>
        <taxon>Micrococcales</taxon>
        <taxon>Microbacteriaceae</taxon>
        <taxon>Rhodoglobus</taxon>
    </lineage>
</organism>
<evidence type="ECO:0000256" key="2">
    <source>
        <dbReference type="ARBA" id="ARBA00022525"/>
    </source>
</evidence>
<keyword evidence="9" id="KW-1185">Reference proteome</keyword>
<evidence type="ECO:0000313" key="9">
    <source>
        <dbReference type="Proteomes" id="UP000316560"/>
    </source>
</evidence>
<feature type="transmembrane region" description="Helical" evidence="6">
    <location>
        <begin position="1909"/>
        <end position="1930"/>
    </location>
</feature>
<feature type="region of interest" description="Disordered" evidence="5">
    <location>
        <begin position="1343"/>
        <end position="1365"/>
    </location>
</feature>
<evidence type="ECO:0000256" key="1">
    <source>
        <dbReference type="ARBA" id="ARBA00022512"/>
    </source>
</evidence>
<gene>
    <name evidence="8" type="ORF">FB472_1552</name>
</gene>
<keyword evidence="1" id="KW-0134">Cell wall</keyword>
<dbReference type="PROSITE" id="PS50847">
    <property type="entry name" value="GRAM_POS_ANCHORING"/>
    <property type="match status" value="1"/>
</dbReference>
<keyword evidence="4" id="KW-0572">Peptidoglycan-anchor</keyword>
<evidence type="ECO:0000313" key="8">
    <source>
        <dbReference type="EMBL" id="TQO19951.1"/>
    </source>
</evidence>
<sequence length="1936" mass="197740">MALAITALVGGGGLVSADAAYADELGSGVLSLAKVANVTAPQVPGATFTYSIGFGCSSTTTGCVDAVLTDEIPAPLVIVGTPLVVGVGSSSVVVTGNQITVAFADPVANTDPPSTGLSDSTTGSVQVTVQVPSDLDKSWDNASVVNTVELEAVNADPRTAQATVRLRVPTKISASLEKVWTPATAEYGAGTLSDVALTVANSSNIAASTLTVAEPRLPDAANNPFNFYDLSSLGAVTFPQGADRVSVDARTGGSWTLGSPSIAATLPTGIAAQDVEALRFIFSSSTGTTIAAAGTAGDVELTLAQRSTNRSNTALSLAAGGVRENIAQATVATPDGPGTSPDARDTQNVAALTATVLISKSFSVSAIPAGDTTTATISARNTSTGALTALTIAEPTTAGTFFSEEIVFDGFKPALTEWPAGATAATVTWFVNTGTAPVATTGVTALSGLPATPALTSGQHITGFSIEYTGTIAVGAVATLGVVVDTTSAAAVNASGSTVYPNAVRATGTNVAGTGEATASADLSVWVPAIEANLTKSIRPKAVYAGGNSIVELTATTPAATSTVRPNSLIITEPQTPGTSAYWNAFDALAIGATAVPQGSVLTVEYFDGTAWQPMDGSSGVIDATANAQIFSANLSTLLPSGVTPSSVEGLRFTFIDSDGFGVATAVKPAIVFQARTTLRDGTGSTATGIPSDSDTWASYQNCGTVDVSGTIDATTLTDDAVACDTATIIPLESDSGPGGPGAAPVIAQKAIDEITAIAQSRQAVGATLKWGVQSAGFASVQVTDSPDPSTATVASTMFQAFDLKRIDPISAAQDPLIRWDAVRSVELYSASANANAGGWVDITSLACASAVNCVGNFPGYSLTSAQSADTIGVRITFEERADRAAIIASTGDPLAPPVGSGVANLPSGSYSGAFTDGRRIHLDLELRNRVRDDAATTGPWVTAVETYNLSDVGVVRNTVGVAGFPATGAPVTRTAFDDITLLQTPPTVEATKTVSPANLTIPQPGITQADYPIATYTTRVRNTSATNVGKLRLTDPSVCADANTCALGDNDTPFIGASYDLLTNPFERLNLTRITIAAPGSAIVDSIEVRLWHRDALGVLSTTGPFTEAQAEAMTPAQLTDVIGVTTLFLGEAADGGTITPSTQATVTLRTQLRVMERSSGQAMAVGIVPNSVLVGVKDNVLYPTIYSQDIASRSLGLREGFVDVATRKDVTPASALIAAASTNVTVNMRVRSTGTVSPKTLSITDDSVTFFNAFTAVSAVIPTMPTGSDQVEIEAKVGGIWITAGPTTSAAAAIPAGVNLALVEGIRATFTRSDGAVFTGTNDVINLRFVAALRSTLRDGSGPVTSSANATAMPGETVPGRVSNTETSRITYDDLSDTATASDTFDLSSGTAQVAVEKTSIGQTAAGKEIPFSLKVRNTGTGFLVNPIITDKLPADGSLRFVASDVPIYSTTAGGTMTVDAALITRTYDPATQSIVFSFPPGSQLAPGETYTVTVKLEVKPGLAAGTVGVNGLQFTNDRQVAACTALNNANGRTAVLTGNTCATDNVVTVLSIGSFSAFKGVKSTLGTATNTRNSALTCNPDADGYYRYPCAADSSIGATDQWKLQLINGGTIGSTTLSAIDILPKLGDQGVVDPSARDSIYTPRFNGDVTFSSEVSGIGFEWYFTTAATVCTNDIYPSMTPCAVNEWKPSSALVAGTQGQVTGIKTVFDFSALPSAVLPPASVLNVRYTSTNVPSITAGDGRAPVTVPFENVRAWSSFGYYPTYVAGANPPSPEEPIKAGVHLAAGSLGISKLMTGSQVDRAPSSVTASVACTIMGARIDMGSAGALTLDAASNYEARIDSIPEGARCVVTEDGVLGWFGEQERNGPQTVDVAATSRASDDVPTLQRAGLVNTYSPTLLPFTGAQGINALSVVGVTAILIGALLLMLRRRRQV</sequence>
<proteinExistence type="predicted"/>
<keyword evidence="2" id="KW-0964">Secreted</keyword>
<dbReference type="NCBIfam" id="TIGR01451">
    <property type="entry name" value="B_ant_repeat"/>
    <property type="match status" value="1"/>
</dbReference>
<comment type="caution">
    <text evidence="8">The sequence shown here is derived from an EMBL/GenBank/DDBJ whole genome shotgun (WGS) entry which is preliminary data.</text>
</comment>
<evidence type="ECO:0000259" key="7">
    <source>
        <dbReference type="PROSITE" id="PS50847"/>
    </source>
</evidence>
<dbReference type="NCBIfam" id="TIGR01167">
    <property type="entry name" value="LPXTG_anchor"/>
    <property type="match status" value="1"/>
</dbReference>
<keyword evidence="6" id="KW-1133">Transmembrane helix</keyword>
<dbReference type="InterPro" id="IPR019931">
    <property type="entry name" value="LPXTG_anchor"/>
</dbReference>
<dbReference type="EMBL" id="VFRA01000001">
    <property type="protein sequence ID" value="TQO19951.1"/>
    <property type="molecule type" value="Genomic_DNA"/>
</dbReference>
<evidence type="ECO:0000256" key="4">
    <source>
        <dbReference type="ARBA" id="ARBA00023088"/>
    </source>
</evidence>
<dbReference type="Pfam" id="PF19407">
    <property type="entry name" value="DUF5979"/>
    <property type="match status" value="1"/>
</dbReference>
<name>A0A8H2KAZ9_9MICO</name>
<dbReference type="Proteomes" id="UP000316560">
    <property type="component" value="Unassembled WGS sequence"/>
</dbReference>
<reference evidence="8 9" key="1">
    <citation type="submission" date="2019-06" db="EMBL/GenBank/DDBJ databases">
        <title>Sequencing the genomes of 1000 actinobacteria strains.</title>
        <authorList>
            <person name="Klenk H.-P."/>
        </authorList>
    </citation>
    <scope>NUCLEOTIDE SEQUENCE [LARGE SCALE GENOMIC DNA]</scope>
    <source>
        <strain evidence="8 9">DSM 21947</strain>
    </source>
</reference>
<accession>A0A8H2KAZ9</accession>
<keyword evidence="6" id="KW-0812">Transmembrane</keyword>
<dbReference type="InterPro" id="IPR046022">
    <property type="entry name" value="DUF5979"/>
</dbReference>